<comment type="caution">
    <text evidence="2">The sequence shown here is derived from an EMBL/GenBank/DDBJ whole genome shotgun (WGS) entry which is preliminary data.</text>
</comment>
<keyword evidence="1" id="KW-0472">Membrane</keyword>
<dbReference type="EMBL" id="AEPE02000002">
    <property type="protein sequence ID" value="EFZ38281.1"/>
    <property type="molecule type" value="Genomic_DNA"/>
</dbReference>
<reference evidence="2" key="1">
    <citation type="submission" date="2011-01" db="EMBL/GenBank/DDBJ databases">
        <authorList>
            <person name="Muzny D."/>
            <person name="Qin X."/>
            <person name="Buhay C."/>
            <person name="Dugan-Rocha S."/>
            <person name="Ding Y."/>
            <person name="Chen G."/>
            <person name="Hawes A."/>
            <person name="Holder M."/>
            <person name="Jhangiani S."/>
            <person name="Johnson A."/>
            <person name="Khan Z."/>
            <person name="Li Z."/>
            <person name="Liu W."/>
            <person name="Liu X."/>
            <person name="Perez L."/>
            <person name="Shen H."/>
            <person name="Wang Q."/>
            <person name="Watt J."/>
            <person name="Xi L."/>
            <person name="Xin Y."/>
            <person name="Zhou J."/>
            <person name="Deng J."/>
            <person name="Jiang H."/>
            <person name="Liu Y."/>
            <person name="Qu J."/>
            <person name="Song X.-Z."/>
            <person name="Zhang L."/>
            <person name="Villasana D."/>
            <person name="Johnson A."/>
            <person name="Liu J."/>
            <person name="Liyanage D."/>
            <person name="Lorensuhewa L."/>
            <person name="Robinson T."/>
            <person name="Song A."/>
            <person name="Song B.-B."/>
            <person name="Dinh H."/>
            <person name="Thornton R."/>
            <person name="Coyle M."/>
            <person name="Francisco L."/>
            <person name="Jackson L."/>
            <person name="Javaid M."/>
            <person name="Korchina V."/>
            <person name="Kovar C."/>
            <person name="Mata R."/>
            <person name="Mathew T."/>
            <person name="Ngo R."/>
            <person name="Nguyen L."/>
            <person name="Nguyen N."/>
            <person name="Okwuonu G."/>
            <person name="Ongeri F."/>
            <person name="Pham C."/>
            <person name="Simmons D."/>
            <person name="Wilczek-Boney K."/>
            <person name="Hale W."/>
            <person name="Jakkamsetti A."/>
            <person name="Pham P."/>
            <person name="Ruth R."/>
            <person name="San Lucas F."/>
            <person name="Warren J."/>
            <person name="Zhang J."/>
            <person name="Zhao Z."/>
            <person name="Zhou C."/>
            <person name="Zhu D."/>
            <person name="Lee S."/>
            <person name="Bess C."/>
            <person name="Blankenburg K."/>
            <person name="Forbes L."/>
            <person name="Fu Q."/>
            <person name="Gubbala S."/>
            <person name="Hirani K."/>
            <person name="Jayaseelan J.C."/>
            <person name="Lara F."/>
            <person name="Munidasa M."/>
            <person name="Palculict T."/>
            <person name="Patil S."/>
            <person name="Pu L.-L."/>
            <person name="Saada N."/>
            <person name="Tang L."/>
            <person name="Weissenberger G."/>
            <person name="Zhu Y."/>
            <person name="Hemphill L."/>
            <person name="Shang Y."/>
            <person name="Youmans B."/>
            <person name="Ayvaz T."/>
            <person name="Ross M."/>
            <person name="Santibanez J."/>
            <person name="Aqrawi P."/>
            <person name="Gross S."/>
            <person name="Joshi V."/>
            <person name="Fowler G."/>
            <person name="Nazareth L."/>
            <person name="Reid J."/>
            <person name="Worley K."/>
            <person name="Petrosino J."/>
            <person name="Highlander S."/>
            <person name="Gibbs R."/>
        </authorList>
    </citation>
    <scope>NUCLEOTIDE SEQUENCE [LARGE SCALE GENOMIC DNA]</scope>
    <source>
        <strain evidence="2">ATCC 33269</strain>
    </source>
</reference>
<dbReference type="Gene3D" id="3.40.30.10">
    <property type="entry name" value="Glutaredoxin"/>
    <property type="match status" value="1"/>
</dbReference>
<accession>E7RNF0</accession>
<name>E7RNF0_9BACT</name>
<protein>
    <submittedName>
        <fullName evidence="2">Uncharacterized protein</fullName>
    </submittedName>
</protein>
<evidence type="ECO:0000256" key="1">
    <source>
        <dbReference type="SAM" id="Phobius"/>
    </source>
</evidence>
<keyword evidence="1" id="KW-1133">Transmembrane helix</keyword>
<dbReference type="STRING" id="28134.SAMN05444288_0223"/>
<proteinExistence type="predicted"/>
<dbReference type="HOGENOM" id="CLU_1460061_0_0_10"/>
<dbReference type="Proteomes" id="UP000005580">
    <property type="component" value="Unassembled WGS sequence"/>
</dbReference>
<evidence type="ECO:0000313" key="2">
    <source>
        <dbReference type="EMBL" id="EFZ38281.1"/>
    </source>
</evidence>
<feature type="transmembrane region" description="Helical" evidence="1">
    <location>
        <begin position="6"/>
        <end position="25"/>
    </location>
</feature>
<keyword evidence="1" id="KW-0812">Transmembrane</keyword>
<dbReference type="AlphaFoldDB" id="E7RNF0"/>
<organism evidence="2 3">
    <name type="scientific">Hoylesella oralis ATCC 33269</name>
    <dbReference type="NCBI Taxonomy" id="873533"/>
    <lineage>
        <taxon>Bacteria</taxon>
        <taxon>Pseudomonadati</taxon>
        <taxon>Bacteroidota</taxon>
        <taxon>Bacteroidia</taxon>
        <taxon>Bacteroidales</taxon>
        <taxon>Prevotellaceae</taxon>
        <taxon>Hoylesella</taxon>
    </lineage>
</organism>
<gene>
    <name evidence="2" type="ORF">HMPREF0663_10650</name>
</gene>
<dbReference type="InterPro" id="IPR036249">
    <property type="entry name" value="Thioredoxin-like_sf"/>
</dbReference>
<evidence type="ECO:0000313" key="3">
    <source>
        <dbReference type="Proteomes" id="UP000005580"/>
    </source>
</evidence>
<dbReference type="RefSeq" id="WP_004369362.1">
    <property type="nucleotide sequence ID" value="NZ_GL833119.1"/>
</dbReference>
<sequence length="185" mass="22506">MEKKYAIIILTVLSISIFIIGMMLVKSKKTEERKMSEILKRICLSYKIDDNIKDYLLLFVNPECEECQKEMAFLSLNKEKIINRYHVFIFSDVSEKELYKFSDKYQLNISEFRFIADEKLDFYIQFDIIKQPTCLIFNNERRFIQRLTGRLMNIKQLFIKKWKYIKLKRYLFVNRMKQTVGPRVF</sequence>
<keyword evidence="3" id="KW-1185">Reference proteome</keyword>
<dbReference type="SUPFAM" id="SSF52833">
    <property type="entry name" value="Thioredoxin-like"/>
    <property type="match status" value="1"/>
</dbReference>